<keyword evidence="2" id="KW-1185">Reference proteome</keyword>
<sequence>MTSNMNHDSDIKSWSDLPIDIQSEIMRYLYFNDQIRFRAVCKGWRLNTYAFKSADQLPWLFAYEYNRYDWVSGFCYLYNPSNKTKYKIKQKLPFESRFHDSRYGWILISKVEENDYARSLLFFYNPFTDETIKLSVLEIPLYFVRSQVIFSGDPTSKECVIFVVLIDHGWNEWESMRIYTCRPGDTRWTLHCCLEDFGRDIFSLACMDGVLYCASRLEGGQILLSSFQIMAKEKKIVLDPTDVISFTIPSRAIYACRLIELDGNVLLTYPKHDHCYVAFKIDFSEKKLVEFENLEKKILCTLGGKCILVPPEKAAASEVANIVRQNRLMKFNPYFYKPLETHFWLCLRPCGWIDKSKIPNYESIWIQPPLHFTRYQKITTHVHNIMIGSIKVPIRIQPPPPSW</sequence>
<evidence type="ECO:0000313" key="2">
    <source>
        <dbReference type="Proteomes" id="UP001164250"/>
    </source>
</evidence>
<dbReference type="Proteomes" id="UP001164250">
    <property type="component" value="Chromosome 13"/>
</dbReference>
<comment type="caution">
    <text evidence="1">The sequence shown here is derived from an EMBL/GenBank/DDBJ whole genome shotgun (WGS) entry which is preliminary data.</text>
</comment>
<accession>A0ACC0ZXD8</accession>
<proteinExistence type="predicted"/>
<evidence type="ECO:0000313" key="1">
    <source>
        <dbReference type="EMBL" id="KAJ0079719.1"/>
    </source>
</evidence>
<protein>
    <submittedName>
        <fullName evidence="1">Uncharacterized protein</fullName>
    </submittedName>
</protein>
<gene>
    <name evidence="1" type="ORF">Patl1_22713</name>
</gene>
<reference evidence="2" key="1">
    <citation type="journal article" date="2023" name="G3 (Bethesda)">
        <title>Genome assembly and association tests identify interacting loci associated with vigor, precocity, and sex in interspecific pistachio rootstocks.</title>
        <authorList>
            <person name="Palmer W."/>
            <person name="Jacygrad E."/>
            <person name="Sagayaradj S."/>
            <person name="Cavanaugh K."/>
            <person name="Han R."/>
            <person name="Bertier L."/>
            <person name="Beede B."/>
            <person name="Kafkas S."/>
            <person name="Golino D."/>
            <person name="Preece J."/>
            <person name="Michelmore R."/>
        </authorList>
    </citation>
    <scope>NUCLEOTIDE SEQUENCE [LARGE SCALE GENOMIC DNA]</scope>
</reference>
<organism evidence="1 2">
    <name type="scientific">Pistacia atlantica</name>
    <dbReference type="NCBI Taxonomy" id="434234"/>
    <lineage>
        <taxon>Eukaryota</taxon>
        <taxon>Viridiplantae</taxon>
        <taxon>Streptophyta</taxon>
        <taxon>Embryophyta</taxon>
        <taxon>Tracheophyta</taxon>
        <taxon>Spermatophyta</taxon>
        <taxon>Magnoliopsida</taxon>
        <taxon>eudicotyledons</taxon>
        <taxon>Gunneridae</taxon>
        <taxon>Pentapetalae</taxon>
        <taxon>rosids</taxon>
        <taxon>malvids</taxon>
        <taxon>Sapindales</taxon>
        <taxon>Anacardiaceae</taxon>
        <taxon>Pistacia</taxon>
    </lineage>
</organism>
<name>A0ACC0ZXD8_9ROSI</name>
<dbReference type="EMBL" id="CM047909">
    <property type="protein sequence ID" value="KAJ0079719.1"/>
    <property type="molecule type" value="Genomic_DNA"/>
</dbReference>